<evidence type="ECO:0000256" key="1">
    <source>
        <dbReference type="ARBA" id="ARBA00004141"/>
    </source>
</evidence>
<feature type="transmembrane region" description="Helical" evidence="6">
    <location>
        <begin position="46"/>
        <end position="69"/>
    </location>
</feature>
<organism evidence="7 8">
    <name type="scientific">Ampelomyces quisqualis</name>
    <name type="common">Powdery mildew agent</name>
    <dbReference type="NCBI Taxonomy" id="50730"/>
    <lineage>
        <taxon>Eukaryota</taxon>
        <taxon>Fungi</taxon>
        <taxon>Dikarya</taxon>
        <taxon>Ascomycota</taxon>
        <taxon>Pezizomycotina</taxon>
        <taxon>Dothideomycetes</taxon>
        <taxon>Pleosporomycetidae</taxon>
        <taxon>Pleosporales</taxon>
        <taxon>Pleosporineae</taxon>
        <taxon>Phaeosphaeriaceae</taxon>
        <taxon>Ampelomyces</taxon>
    </lineage>
</organism>
<evidence type="ECO:0000256" key="4">
    <source>
        <dbReference type="ARBA" id="ARBA00023136"/>
    </source>
</evidence>
<evidence type="ECO:0000256" key="5">
    <source>
        <dbReference type="ARBA" id="ARBA00049660"/>
    </source>
</evidence>
<accession>A0A6A5QN52</accession>
<dbReference type="EMBL" id="ML979136">
    <property type="protein sequence ID" value="KAF1915467.1"/>
    <property type="molecule type" value="Genomic_DNA"/>
</dbReference>
<dbReference type="Pfam" id="PF01226">
    <property type="entry name" value="Form_Nir_trans"/>
    <property type="match status" value="1"/>
</dbReference>
<comment type="subcellular location">
    <subcellularLocation>
        <location evidence="1">Membrane</location>
        <topology evidence="1">Multi-pass membrane protein</topology>
    </subcellularLocation>
</comment>
<protein>
    <submittedName>
        <fullName evidence="7">Formate/nitrite transporter-domain-containing protein</fullName>
    </submittedName>
</protein>
<name>A0A6A5QN52_AMPQU</name>
<reference evidence="7" key="1">
    <citation type="journal article" date="2020" name="Stud. Mycol.">
        <title>101 Dothideomycetes genomes: a test case for predicting lifestyles and emergence of pathogens.</title>
        <authorList>
            <person name="Haridas S."/>
            <person name="Albert R."/>
            <person name="Binder M."/>
            <person name="Bloem J."/>
            <person name="Labutti K."/>
            <person name="Salamov A."/>
            <person name="Andreopoulos B."/>
            <person name="Baker S."/>
            <person name="Barry K."/>
            <person name="Bills G."/>
            <person name="Bluhm B."/>
            <person name="Cannon C."/>
            <person name="Castanera R."/>
            <person name="Culley D."/>
            <person name="Daum C."/>
            <person name="Ezra D."/>
            <person name="Gonzalez J."/>
            <person name="Henrissat B."/>
            <person name="Kuo A."/>
            <person name="Liang C."/>
            <person name="Lipzen A."/>
            <person name="Lutzoni F."/>
            <person name="Magnuson J."/>
            <person name="Mondo S."/>
            <person name="Nolan M."/>
            <person name="Ohm R."/>
            <person name="Pangilinan J."/>
            <person name="Park H.-J."/>
            <person name="Ramirez L."/>
            <person name="Alfaro M."/>
            <person name="Sun H."/>
            <person name="Tritt A."/>
            <person name="Yoshinaga Y."/>
            <person name="Zwiers L.-H."/>
            <person name="Turgeon B."/>
            <person name="Goodwin S."/>
            <person name="Spatafora J."/>
            <person name="Crous P."/>
            <person name="Grigoriev I."/>
        </authorList>
    </citation>
    <scope>NUCLEOTIDE SEQUENCE</scope>
    <source>
        <strain evidence="7">HMLAC05119</strain>
    </source>
</reference>
<dbReference type="PANTHER" id="PTHR30520">
    <property type="entry name" value="FORMATE TRANSPORTER-RELATED"/>
    <property type="match status" value="1"/>
</dbReference>
<dbReference type="PANTHER" id="PTHR30520:SF6">
    <property type="entry name" value="FORMATE_NITRATE FAMILY TRANSPORTER (EUROFUNG)"/>
    <property type="match status" value="1"/>
</dbReference>
<evidence type="ECO:0000256" key="6">
    <source>
        <dbReference type="SAM" id="Phobius"/>
    </source>
</evidence>
<keyword evidence="8" id="KW-1185">Reference proteome</keyword>
<evidence type="ECO:0000313" key="7">
    <source>
        <dbReference type="EMBL" id="KAF1915467.1"/>
    </source>
</evidence>
<evidence type="ECO:0000256" key="2">
    <source>
        <dbReference type="ARBA" id="ARBA00022692"/>
    </source>
</evidence>
<dbReference type="InterPro" id="IPR023271">
    <property type="entry name" value="Aquaporin-like"/>
</dbReference>
<proteinExistence type="inferred from homology"/>
<dbReference type="GO" id="GO:0015707">
    <property type="term" value="P:nitrite transport"/>
    <property type="evidence" value="ECO:0007669"/>
    <property type="project" value="TreeGrafter"/>
</dbReference>
<dbReference type="GO" id="GO:0005886">
    <property type="term" value="C:plasma membrane"/>
    <property type="evidence" value="ECO:0007669"/>
    <property type="project" value="TreeGrafter"/>
</dbReference>
<evidence type="ECO:0000256" key="3">
    <source>
        <dbReference type="ARBA" id="ARBA00022989"/>
    </source>
</evidence>
<dbReference type="AlphaFoldDB" id="A0A6A5QN52"/>
<dbReference type="OrthoDB" id="4829at2759"/>
<feature type="transmembrane region" description="Helical" evidence="6">
    <location>
        <begin position="81"/>
        <end position="102"/>
    </location>
</feature>
<dbReference type="Gene3D" id="1.20.1080.10">
    <property type="entry name" value="Glycerol uptake facilitator protein"/>
    <property type="match status" value="1"/>
</dbReference>
<dbReference type="GO" id="GO:0015513">
    <property type="term" value="F:high-affinity secondary active nitrite transmembrane transporter activity"/>
    <property type="evidence" value="ECO:0007669"/>
    <property type="project" value="TreeGrafter"/>
</dbReference>
<gene>
    <name evidence="7" type="ORF">BDU57DRAFT_539812</name>
</gene>
<evidence type="ECO:0000313" key="8">
    <source>
        <dbReference type="Proteomes" id="UP000800096"/>
    </source>
</evidence>
<comment type="similarity">
    <text evidence="5">Belongs to the FNT transporter (TC 1.A.16) family.</text>
</comment>
<dbReference type="InterPro" id="IPR000292">
    <property type="entry name" value="For/NO2_transpt"/>
</dbReference>
<sequence length="127" mass="13426">MSAESSLQPLPAHDLTSITDSHTPVETLRLAELIGIAKAHLSWIDLIIKSFVAGIFLSLGAGFDIAIAGGAPGLRQSNPSMATLLSALVFPVGLVFITLTNMELATSRFSAMPCAALQRRIFAPFDC</sequence>
<dbReference type="Proteomes" id="UP000800096">
    <property type="component" value="Unassembled WGS sequence"/>
</dbReference>
<keyword evidence="2 6" id="KW-0812">Transmembrane</keyword>
<keyword evidence="3 6" id="KW-1133">Transmembrane helix</keyword>
<keyword evidence="4 6" id="KW-0472">Membrane</keyword>